<comment type="caution">
    <text evidence="2">The sequence shown here is derived from an EMBL/GenBank/DDBJ whole genome shotgun (WGS) entry which is preliminary data.</text>
</comment>
<dbReference type="Proteomes" id="UP000663853">
    <property type="component" value="Unassembled WGS sequence"/>
</dbReference>
<evidence type="ECO:0000256" key="1">
    <source>
        <dbReference type="SAM" id="MobiDB-lite"/>
    </source>
</evidence>
<gene>
    <name evidence="2" type="ORF">RDB_LOCUS131037</name>
</gene>
<evidence type="ECO:0000313" key="3">
    <source>
        <dbReference type="Proteomes" id="UP000663853"/>
    </source>
</evidence>
<sequence length="583" mass="62731">METLGEGNSSHVPVDLEAVSAIIALAADAMAAAAEALAEAAKAMSNASNSFDEVNLAKAFGSATNLDDTLEQLDSTIRLKTGAESILGKVDEPQFGLGAPATSSPPRSIISISSDTSSDLEVKPVPLHSTPDEQSSGPSLPQPDIKDDFFGQHDTPEPELNNRLDALPPSPVASTSNMAPAPSPEAGLAGNPQSDASKLPETVIPPGRNYIRLIRPSDALAFIAYMALQANRIVCVVPDHLLGTYSKLLKSLTRASIHYVDTPETIKRVSATFGALKSASCGIFLTPYGKFISNVALFQPLSPDCILHWGRPSSAYSHIVLAPLPPTVRTCVMLTGNSHFNEKAYGLEPYPDAVLNTCFHPDSPFQQFCQNAAKLLPSGIPPVQTSQQASGSRLNSPHLRPTTSPIPTVPQAQKRSASPFPAGHYYIILDKSNDIDIIPIIAYVALQSEKVICHIPSDRNLEHYQTFVNVLANVTVIIPTEMKGENLEQATNILKAEKSGILLKTIVSNWNSRFSKSLADCLMYFGAPPDIMVSNNIRAFNQNLLLKGSNHTRTFEPQIVLAQDICCATYGKNWLSIYRGPTM</sequence>
<organism evidence="2 3">
    <name type="scientific">Rhizoctonia solani</name>
    <dbReference type="NCBI Taxonomy" id="456999"/>
    <lineage>
        <taxon>Eukaryota</taxon>
        <taxon>Fungi</taxon>
        <taxon>Dikarya</taxon>
        <taxon>Basidiomycota</taxon>
        <taxon>Agaricomycotina</taxon>
        <taxon>Agaricomycetes</taxon>
        <taxon>Cantharellales</taxon>
        <taxon>Ceratobasidiaceae</taxon>
        <taxon>Rhizoctonia</taxon>
    </lineage>
</organism>
<name>A0A8H3D4L0_9AGAM</name>
<protein>
    <submittedName>
        <fullName evidence="2">Uncharacterized protein</fullName>
    </submittedName>
</protein>
<feature type="compositionally biased region" description="Basic and acidic residues" evidence="1">
    <location>
        <begin position="144"/>
        <end position="162"/>
    </location>
</feature>
<dbReference type="AlphaFoldDB" id="A0A8H3D4L0"/>
<feature type="region of interest" description="Disordered" evidence="1">
    <location>
        <begin position="97"/>
        <end position="202"/>
    </location>
</feature>
<feature type="non-terminal residue" evidence="2">
    <location>
        <position position="1"/>
    </location>
</feature>
<feature type="compositionally biased region" description="Polar residues" evidence="1">
    <location>
        <begin position="383"/>
        <end position="416"/>
    </location>
</feature>
<evidence type="ECO:0000313" key="2">
    <source>
        <dbReference type="EMBL" id="CAE6512379.1"/>
    </source>
</evidence>
<feature type="compositionally biased region" description="Low complexity" evidence="1">
    <location>
        <begin position="102"/>
        <end position="119"/>
    </location>
</feature>
<proteinExistence type="predicted"/>
<accession>A0A8H3D4L0</accession>
<dbReference type="EMBL" id="CAJMXA010003702">
    <property type="protein sequence ID" value="CAE6512379.1"/>
    <property type="molecule type" value="Genomic_DNA"/>
</dbReference>
<reference evidence="2" key="1">
    <citation type="submission" date="2021-01" db="EMBL/GenBank/DDBJ databases">
        <authorList>
            <person name="Kaushik A."/>
        </authorList>
    </citation>
    <scope>NUCLEOTIDE SEQUENCE</scope>
    <source>
        <strain evidence="2">AG6-10EEA</strain>
    </source>
</reference>
<feature type="region of interest" description="Disordered" evidence="1">
    <location>
        <begin position="382"/>
        <end position="417"/>
    </location>
</feature>